<keyword evidence="6" id="KW-1185">Reference proteome</keyword>
<dbReference type="InterPro" id="IPR005467">
    <property type="entry name" value="His_kinase_dom"/>
</dbReference>
<dbReference type="Proteomes" id="UP000652567">
    <property type="component" value="Unassembled WGS sequence"/>
</dbReference>
<evidence type="ECO:0000313" key="6">
    <source>
        <dbReference type="Proteomes" id="UP000652567"/>
    </source>
</evidence>
<name>A0A928YUM0_9GAMM</name>
<evidence type="ECO:0000313" key="5">
    <source>
        <dbReference type="EMBL" id="MBE8718841.1"/>
    </source>
</evidence>
<gene>
    <name evidence="5" type="ORF">C4F51_16835</name>
</gene>
<dbReference type="InterPro" id="IPR000014">
    <property type="entry name" value="PAS"/>
</dbReference>
<dbReference type="SUPFAM" id="SSF55785">
    <property type="entry name" value="PYP-like sensor domain (PAS domain)"/>
    <property type="match status" value="1"/>
</dbReference>
<evidence type="ECO:0000256" key="2">
    <source>
        <dbReference type="SAM" id="SignalP"/>
    </source>
</evidence>
<dbReference type="InterPro" id="IPR035965">
    <property type="entry name" value="PAS-like_dom_sf"/>
</dbReference>
<dbReference type="SMART" id="SM00091">
    <property type="entry name" value="PAS"/>
    <property type="match status" value="1"/>
</dbReference>
<dbReference type="EMBL" id="PRDL01000001">
    <property type="protein sequence ID" value="MBE8718841.1"/>
    <property type="molecule type" value="Genomic_DNA"/>
</dbReference>
<accession>A0A928YUM0</accession>
<feature type="chain" id="PRO_5037518525" evidence="2">
    <location>
        <begin position="20"/>
        <end position="458"/>
    </location>
</feature>
<dbReference type="PANTHER" id="PTHR43065">
    <property type="entry name" value="SENSOR HISTIDINE KINASE"/>
    <property type="match status" value="1"/>
</dbReference>
<keyword evidence="1" id="KW-0472">Membrane</keyword>
<dbReference type="Gene3D" id="3.30.565.10">
    <property type="entry name" value="Histidine kinase-like ATPase, C-terminal domain"/>
    <property type="match status" value="1"/>
</dbReference>
<proteinExistence type="predicted"/>
<protein>
    <submittedName>
        <fullName evidence="5">PAS domain-containing protein</fullName>
    </submittedName>
</protein>
<keyword evidence="1" id="KW-1133">Transmembrane helix</keyword>
<dbReference type="InterPro" id="IPR003594">
    <property type="entry name" value="HATPase_dom"/>
</dbReference>
<evidence type="ECO:0000256" key="1">
    <source>
        <dbReference type="SAM" id="Phobius"/>
    </source>
</evidence>
<organism evidence="5 6">
    <name type="scientific">Cellvibrio polysaccharolyticus</name>
    <dbReference type="NCBI Taxonomy" id="2082724"/>
    <lineage>
        <taxon>Bacteria</taxon>
        <taxon>Pseudomonadati</taxon>
        <taxon>Pseudomonadota</taxon>
        <taxon>Gammaproteobacteria</taxon>
        <taxon>Cellvibrionales</taxon>
        <taxon>Cellvibrionaceae</taxon>
        <taxon>Cellvibrio</taxon>
    </lineage>
</organism>
<feature type="domain" description="PAS" evidence="4">
    <location>
        <begin position="98"/>
        <end position="145"/>
    </location>
</feature>
<evidence type="ECO:0000259" key="4">
    <source>
        <dbReference type="PROSITE" id="PS50112"/>
    </source>
</evidence>
<feature type="domain" description="Histidine kinase" evidence="3">
    <location>
        <begin position="228"/>
        <end position="458"/>
    </location>
</feature>
<dbReference type="Gene3D" id="3.30.450.20">
    <property type="entry name" value="PAS domain"/>
    <property type="match status" value="1"/>
</dbReference>
<dbReference type="Gene3D" id="1.10.287.130">
    <property type="match status" value="1"/>
</dbReference>
<keyword evidence="2" id="KW-0732">Signal</keyword>
<keyword evidence="1" id="KW-0812">Transmembrane</keyword>
<dbReference type="SUPFAM" id="SSF55874">
    <property type="entry name" value="ATPase domain of HSP90 chaperone/DNA topoisomerase II/histidine kinase"/>
    <property type="match status" value="1"/>
</dbReference>
<dbReference type="PANTHER" id="PTHR43065:SF42">
    <property type="entry name" value="TWO-COMPONENT SENSOR PPRA"/>
    <property type="match status" value="1"/>
</dbReference>
<dbReference type="InterPro" id="IPR036890">
    <property type="entry name" value="HATPase_C_sf"/>
</dbReference>
<comment type="caution">
    <text evidence="5">The sequence shown here is derived from an EMBL/GenBank/DDBJ whole genome shotgun (WGS) entry which is preliminary data.</text>
</comment>
<dbReference type="NCBIfam" id="TIGR00229">
    <property type="entry name" value="sensory_box"/>
    <property type="match status" value="1"/>
</dbReference>
<reference evidence="5" key="1">
    <citation type="submission" date="2018-07" db="EMBL/GenBank/DDBJ databases">
        <title>Genome assembly of strain Ka43.</title>
        <authorList>
            <person name="Kukolya J."/>
            <person name="Nagy I."/>
            <person name="Horvath B."/>
            <person name="Toth A."/>
        </authorList>
    </citation>
    <scope>NUCLEOTIDE SEQUENCE</scope>
    <source>
        <strain evidence="5">KB43</strain>
    </source>
</reference>
<dbReference type="PROSITE" id="PS50112">
    <property type="entry name" value="PAS"/>
    <property type="match status" value="1"/>
</dbReference>
<dbReference type="Pfam" id="PF02518">
    <property type="entry name" value="HATPase_c"/>
    <property type="match status" value="1"/>
</dbReference>
<dbReference type="RefSeq" id="WP_193911733.1">
    <property type="nucleotide sequence ID" value="NZ_PRDL01000001.1"/>
</dbReference>
<dbReference type="Pfam" id="PF13426">
    <property type="entry name" value="PAS_9"/>
    <property type="match status" value="1"/>
</dbReference>
<dbReference type="AlphaFoldDB" id="A0A928YUM0"/>
<dbReference type="PROSITE" id="PS50109">
    <property type="entry name" value="HIS_KIN"/>
    <property type="match status" value="1"/>
</dbReference>
<feature type="transmembrane region" description="Helical" evidence="1">
    <location>
        <begin position="100"/>
        <end position="117"/>
    </location>
</feature>
<dbReference type="CDD" id="cd00130">
    <property type="entry name" value="PAS"/>
    <property type="match status" value="1"/>
</dbReference>
<feature type="transmembrane region" description="Helical" evidence="1">
    <location>
        <begin position="35"/>
        <end position="57"/>
    </location>
</feature>
<evidence type="ECO:0000259" key="3">
    <source>
        <dbReference type="PROSITE" id="PS50109"/>
    </source>
</evidence>
<sequence length="458" mass="51390">MKYALPLIALASLSLNAHADIFAVFREEDGSTKWQYVANTSASILILTLLVVLFFLIRAHLRAVRSNHALTEIKATLEDRVTRRTAVLQETTEQLRKREAYIASIVGSMPVMLIGLNRQLQVTQWNKTAETITGRPFKDVVGKDLWQAYSSVTLTAEQIEQVFTTGETLDLNYTQQGQYSFNITVYPVDNDNSTGIVILISDVTKQVKAENKVAERDKASAMGELASAMAYDISLPINTIFNRVSSAREKIEAADLANAKEFLLQEVEIVRQSAHQATAIAQNLLNLARSHRDVKQVVDITPIMDRSIELATHLFKSSDGLSFSDIDIRRDYTSPLPQVPCFPAELEQVFVRLFRNAFYAIKAAPGTANSHPWINVEIGEFVDTVWIKVEHNGQCLTPEEQLDIFEPFFALSAQPTTCPVEQRLSYSYFIITNHHRGYMSVTSDEKHGTCFNIQLALV</sequence>
<feature type="signal peptide" evidence="2">
    <location>
        <begin position="1"/>
        <end position="19"/>
    </location>
</feature>